<keyword evidence="1" id="KW-0472">Membrane</keyword>
<feature type="transmembrane region" description="Helical" evidence="1">
    <location>
        <begin position="146"/>
        <end position="167"/>
    </location>
</feature>
<name>A0ABV9N3B7_9FLAO</name>
<organism evidence="2 3">
    <name type="scientific">Geojedonia litorea</name>
    <dbReference type="NCBI Taxonomy" id="1268269"/>
    <lineage>
        <taxon>Bacteria</taxon>
        <taxon>Pseudomonadati</taxon>
        <taxon>Bacteroidota</taxon>
        <taxon>Flavobacteriia</taxon>
        <taxon>Flavobacteriales</taxon>
        <taxon>Flavobacteriaceae</taxon>
        <taxon>Geojedonia</taxon>
    </lineage>
</organism>
<evidence type="ECO:0000313" key="2">
    <source>
        <dbReference type="EMBL" id="MFC4721273.1"/>
    </source>
</evidence>
<feature type="transmembrane region" description="Helical" evidence="1">
    <location>
        <begin position="45"/>
        <end position="60"/>
    </location>
</feature>
<keyword evidence="3" id="KW-1185">Reference proteome</keyword>
<feature type="transmembrane region" description="Helical" evidence="1">
    <location>
        <begin position="80"/>
        <end position="101"/>
    </location>
</feature>
<accession>A0ABV9N3B7</accession>
<gene>
    <name evidence="2" type="ORF">ACFO5O_02985</name>
</gene>
<feature type="transmembrane region" description="Helical" evidence="1">
    <location>
        <begin position="12"/>
        <end position="33"/>
    </location>
</feature>
<protein>
    <submittedName>
        <fullName evidence="2">DUF4199 domain-containing protein</fullName>
    </submittedName>
</protein>
<keyword evidence="1" id="KW-1133">Transmembrane helix</keyword>
<evidence type="ECO:0000256" key="1">
    <source>
        <dbReference type="SAM" id="Phobius"/>
    </source>
</evidence>
<dbReference type="Proteomes" id="UP001595953">
    <property type="component" value="Unassembled WGS sequence"/>
</dbReference>
<dbReference type="InterPro" id="IPR025250">
    <property type="entry name" value="DUF4199"/>
</dbReference>
<proteinExistence type="predicted"/>
<dbReference type="RefSeq" id="WP_387960819.1">
    <property type="nucleotide sequence ID" value="NZ_JBHSGP010000005.1"/>
</dbReference>
<evidence type="ECO:0000313" key="3">
    <source>
        <dbReference type="Proteomes" id="UP001595953"/>
    </source>
</evidence>
<comment type="caution">
    <text evidence="2">The sequence shown here is derived from an EMBL/GenBank/DDBJ whole genome shotgun (WGS) entry which is preliminary data.</text>
</comment>
<sequence length="170" mass="18915">METQKPTVGKFAMNYGIILGVIMILISVIMYVTGMSLEGVQWPQFLYYIIFPVVIFYAIGQYKKQNANVLSLGEALKTGVAIAAISAVVYVIYGLIFNYIIDPEFMGQMKDVVRDKMLEAPNATQDMVDQQMKVVEMFMNPAIGSAIWIGASMLFGLIYSLIAGLVMKKE</sequence>
<reference evidence="3" key="1">
    <citation type="journal article" date="2019" name="Int. J. Syst. Evol. Microbiol.">
        <title>The Global Catalogue of Microorganisms (GCM) 10K type strain sequencing project: providing services to taxonomists for standard genome sequencing and annotation.</title>
        <authorList>
            <consortium name="The Broad Institute Genomics Platform"/>
            <consortium name="The Broad Institute Genome Sequencing Center for Infectious Disease"/>
            <person name="Wu L."/>
            <person name="Ma J."/>
        </authorList>
    </citation>
    <scope>NUCLEOTIDE SEQUENCE [LARGE SCALE GENOMIC DNA]</scope>
    <source>
        <strain evidence="3">CCUG 63682</strain>
    </source>
</reference>
<keyword evidence="1" id="KW-0812">Transmembrane</keyword>
<dbReference type="EMBL" id="JBHSGP010000005">
    <property type="protein sequence ID" value="MFC4721273.1"/>
    <property type="molecule type" value="Genomic_DNA"/>
</dbReference>
<dbReference type="Pfam" id="PF13858">
    <property type="entry name" value="DUF4199"/>
    <property type="match status" value="1"/>
</dbReference>